<proteinExistence type="predicted"/>
<keyword evidence="3" id="KW-1185">Reference proteome</keyword>
<reference evidence="2 3" key="1">
    <citation type="submission" date="2019-02" db="EMBL/GenBank/DDBJ databases">
        <title>Genomic Encyclopedia of Type Strains, Phase IV (KMG-IV): sequencing the most valuable type-strain genomes for metagenomic binning, comparative biology and taxonomic classification.</title>
        <authorList>
            <person name="Goeker M."/>
        </authorList>
    </citation>
    <scope>NUCLEOTIDE SEQUENCE [LARGE SCALE GENOMIC DNA]</scope>
    <source>
        <strain evidence="2 3">DSM 21056</strain>
    </source>
</reference>
<sequence length="278" mass="32323">MHDILMITYNRPVFTRLALEQLLRTCDDQMRVWLWHNGTDPETLAVVHDLKDHPSVHSLQVCEENKKLREPTNWFWANADGDYLSKVDDDCLLPEGWGASLRHALDDAPSLGLVACWRFYDEDFLPEAAEPKIKELPGGHRLMTHHHVQGSGYVMKRAVLDEAGPIRDTESFTHYCWRVAASGWDVGWYFPFIHEEHMDDARSAYYPYHSDEAFLAKRPLTAISKNITSLAEWRARSHRQARILQTDTTPARNLIGWRGLVRRLTIRLRQRIRRPGMT</sequence>
<name>A0A4Q8CZA5_9GAMM</name>
<evidence type="ECO:0000313" key="2">
    <source>
        <dbReference type="EMBL" id="RZU98356.1"/>
    </source>
</evidence>
<dbReference type="Pfam" id="PF00535">
    <property type="entry name" value="Glycos_transf_2"/>
    <property type="match status" value="1"/>
</dbReference>
<gene>
    <name evidence="2" type="ORF">EV698_0601</name>
</gene>
<dbReference type="GO" id="GO:0016740">
    <property type="term" value="F:transferase activity"/>
    <property type="evidence" value="ECO:0007669"/>
    <property type="project" value="UniProtKB-KW"/>
</dbReference>
<dbReference type="SUPFAM" id="SSF53448">
    <property type="entry name" value="Nucleotide-diphospho-sugar transferases"/>
    <property type="match status" value="1"/>
</dbReference>
<dbReference type="RefSeq" id="WP_165385702.1">
    <property type="nucleotide sequence ID" value="NZ_SHLI01000001.1"/>
</dbReference>
<dbReference type="Gene3D" id="3.90.550.10">
    <property type="entry name" value="Spore Coat Polysaccharide Biosynthesis Protein SpsA, Chain A"/>
    <property type="match status" value="1"/>
</dbReference>
<dbReference type="InterPro" id="IPR029044">
    <property type="entry name" value="Nucleotide-diphossugar_trans"/>
</dbReference>
<dbReference type="AlphaFoldDB" id="A0A4Q8CZA5"/>
<keyword evidence="2" id="KW-0808">Transferase</keyword>
<dbReference type="Proteomes" id="UP000292298">
    <property type="component" value="Unassembled WGS sequence"/>
</dbReference>
<comment type="caution">
    <text evidence="2">The sequence shown here is derived from an EMBL/GenBank/DDBJ whole genome shotgun (WGS) entry which is preliminary data.</text>
</comment>
<organism evidence="2 3">
    <name type="scientific">Spiribacter vilamensis</name>
    <dbReference type="NCBI Taxonomy" id="531306"/>
    <lineage>
        <taxon>Bacteria</taxon>
        <taxon>Pseudomonadati</taxon>
        <taxon>Pseudomonadota</taxon>
        <taxon>Gammaproteobacteria</taxon>
        <taxon>Chromatiales</taxon>
        <taxon>Ectothiorhodospiraceae</taxon>
        <taxon>Spiribacter</taxon>
    </lineage>
</organism>
<dbReference type="EMBL" id="SHLI01000001">
    <property type="protein sequence ID" value="RZU98356.1"/>
    <property type="molecule type" value="Genomic_DNA"/>
</dbReference>
<accession>A0A4Q8CZA5</accession>
<feature type="domain" description="Glycosyltransferase 2-like" evidence="1">
    <location>
        <begin position="4"/>
        <end position="159"/>
    </location>
</feature>
<evidence type="ECO:0000313" key="3">
    <source>
        <dbReference type="Proteomes" id="UP000292298"/>
    </source>
</evidence>
<evidence type="ECO:0000259" key="1">
    <source>
        <dbReference type="Pfam" id="PF00535"/>
    </source>
</evidence>
<dbReference type="InterPro" id="IPR001173">
    <property type="entry name" value="Glyco_trans_2-like"/>
</dbReference>
<protein>
    <submittedName>
        <fullName evidence="2">Glycosyltransferase involved in cell wall biosynthesis</fullName>
    </submittedName>
</protein>